<dbReference type="GO" id="GO:0006269">
    <property type="term" value="P:DNA replication, synthesis of primer"/>
    <property type="evidence" value="ECO:0007669"/>
    <property type="project" value="UniProtKB-KW"/>
</dbReference>
<feature type="domain" description="DNA primase large subunit C-terminal" evidence="8">
    <location>
        <begin position="256"/>
        <end position="422"/>
    </location>
</feature>
<evidence type="ECO:0000313" key="9">
    <source>
        <dbReference type="EMBL" id="CAD5210014.1"/>
    </source>
</evidence>
<protein>
    <submittedName>
        <fullName evidence="9">(pine wood nematode) hypothetical protein</fullName>
    </submittedName>
</protein>
<dbReference type="WBParaSite" id="BXY_0573400.1">
    <property type="protein sequence ID" value="BXY_0573400.1"/>
    <property type="gene ID" value="BXY_0573400"/>
</dbReference>
<evidence type="ECO:0000313" key="13">
    <source>
        <dbReference type="WBParaSite" id="BXY_0573400.1"/>
    </source>
</evidence>
<evidence type="ECO:0000256" key="5">
    <source>
        <dbReference type="ARBA" id="ARBA00022723"/>
    </source>
</evidence>
<dbReference type="SMR" id="A0A1I7RYB7"/>
<evidence type="ECO:0000256" key="2">
    <source>
        <dbReference type="ARBA" id="ARBA00022485"/>
    </source>
</evidence>
<dbReference type="Pfam" id="PF04104">
    <property type="entry name" value="DNA_primase_lrg"/>
    <property type="match status" value="1"/>
</dbReference>
<dbReference type="AlphaFoldDB" id="A0A1I7RYB7"/>
<evidence type="ECO:0000313" key="10">
    <source>
        <dbReference type="EMBL" id="CAG9085558.1"/>
    </source>
</evidence>
<keyword evidence="2" id="KW-0004">4Fe-4S</keyword>
<evidence type="ECO:0000313" key="12">
    <source>
        <dbReference type="Proteomes" id="UP000659654"/>
    </source>
</evidence>
<dbReference type="eggNOG" id="KOG2267">
    <property type="taxonomic scope" value="Eukaryota"/>
</dbReference>
<comment type="cofactor">
    <cofactor evidence="1">
        <name>[4Fe-4S] cluster</name>
        <dbReference type="ChEBI" id="CHEBI:49883"/>
    </cofactor>
</comment>
<reference evidence="10" key="2">
    <citation type="submission" date="2020-08" db="EMBL/GenBank/DDBJ databases">
        <authorList>
            <person name="Kikuchi T."/>
        </authorList>
    </citation>
    <scope>NUCLEOTIDE SEQUENCE</scope>
    <source>
        <strain evidence="9">Ka4C1</strain>
    </source>
</reference>
<dbReference type="PANTHER" id="PTHR10537">
    <property type="entry name" value="DNA PRIMASE LARGE SUBUNIT"/>
    <property type="match status" value="1"/>
</dbReference>
<keyword evidence="7" id="KW-0411">Iron-sulfur</keyword>
<dbReference type="InterPro" id="IPR007238">
    <property type="entry name" value="DNA_primase_lsu_euk/arc"/>
</dbReference>
<dbReference type="GO" id="GO:0046872">
    <property type="term" value="F:metal ion binding"/>
    <property type="evidence" value="ECO:0007669"/>
    <property type="project" value="UniProtKB-KW"/>
</dbReference>
<organism evidence="11 13">
    <name type="scientific">Bursaphelenchus xylophilus</name>
    <name type="common">Pinewood nematode worm</name>
    <name type="synonym">Aphelenchoides xylophilus</name>
    <dbReference type="NCBI Taxonomy" id="6326"/>
    <lineage>
        <taxon>Eukaryota</taxon>
        <taxon>Metazoa</taxon>
        <taxon>Ecdysozoa</taxon>
        <taxon>Nematoda</taxon>
        <taxon>Chromadorea</taxon>
        <taxon>Rhabditida</taxon>
        <taxon>Tylenchina</taxon>
        <taxon>Tylenchomorpha</taxon>
        <taxon>Aphelenchoidea</taxon>
        <taxon>Aphelenchoididae</taxon>
        <taxon>Bursaphelenchus</taxon>
    </lineage>
</organism>
<sequence>MHKKLTFYADPPEEELGQHELYELLDERFMILTKLENLRLGDKMMGKDFIEKFKKEIMPIQPLFFHACSSNKMEYYARRDMISHFLLRLVCSQKPEKQSWFVEQECALLKIRIMENGAGALKEDYFSRCQIPPIECDAKERMELVSDLVLGGTLESETDKREVYKIFFADCPDLVGQRKVLLKDGFCFATDEDLVNGIVQKFRVMLNRTMALKKREKEVESDDWIIYKMYKHLYPETSTGMEDNSANLKPEQIESMAHTSFPLCMRDMHDFLVKNRRLKNDGRLQFTRFLMGAGLNLEDSLSYFRNVYDANKYKELQYDITYNFRGSSSNNNKKKPYNCEYIVNKGKPPQDGCSGCPFQYLEEQELSDKLLGLRVSRDRIPEILSFKKDFRYDIACTRYFEATHKLPPEGLGQIITHPNEYFKKSVDYRREKNL</sequence>
<dbReference type="OrthoDB" id="421393at2759"/>
<evidence type="ECO:0000256" key="4">
    <source>
        <dbReference type="ARBA" id="ARBA00022705"/>
    </source>
</evidence>
<keyword evidence="4" id="KW-0235">DNA replication</keyword>
<keyword evidence="6" id="KW-0408">Iron</keyword>
<dbReference type="Proteomes" id="UP000659654">
    <property type="component" value="Unassembled WGS sequence"/>
</dbReference>
<dbReference type="InterPro" id="IPR058560">
    <property type="entry name" value="DNA_primase_C"/>
</dbReference>
<evidence type="ECO:0000256" key="6">
    <source>
        <dbReference type="ARBA" id="ARBA00023004"/>
    </source>
</evidence>
<dbReference type="Proteomes" id="UP000582659">
    <property type="component" value="Unassembled WGS sequence"/>
</dbReference>
<dbReference type="PANTHER" id="PTHR10537:SF3">
    <property type="entry name" value="DNA PRIMASE LARGE SUBUNIT"/>
    <property type="match status" value="1"/>
</dbReference>
<name>A0A1I7RYB7_BURXY</name>
<dbReference type="Gene3D" id="1.20.930.80">
    <property type="match status" value="1"/>
</dbReference>
<keyword evidence="5" id="KW-0479">Metal-binding</keyword>
<dbReference type="Pfam" id="PF26466">
    <property type="entry name" value="DNA_primase_lrg_N"/>
    <property type="match status" value="1"/>
</dbReference>
<gene>
    <name evidence="9" type="ORF">BXYJ_LOCUS1723</name>
</gene>
<evidence type="ECO:0000256" key="7">
    <source>
        <dbReference type="ARBA" id="ARBA00023014"/>
    </source>
</evidence>
<dbReference type="EMBL" id="CAJFDI010000001">
    <property type="protein sequence ID" value="CAD5210014.1"/>
    <property type="molecule type" value="Genomic_DNA"/>
</dbReference>
<accession>A0A1I7RYB7</accession>
<dbReference type="EMBL" id="CAJFCV020000001">
    <property type="protein sequence ID" value="CAG9085558.1"/>
    <property type="molecule type" value="Genomic_DNA"/>
</dbReference>
<evidence type="ECO:0000259" key="8">
    <source>
        <dbReference type="Pfam" id="PF04104"/>
    </source>
</evidence>
<proteinExistence type="predicted"/>
<dbReference type="GO" id="GO:0051539">
    <property type="term" value="F:4 iron, 4 sulfur cluster binding"/>
    <property type="evidence" value="ECO:0007669"/>
    <property type="project" value="UniProtKB-KW"/>
</dbReference>
<dbReference type="GO" id="GO:0006270">
    <property type="term" value="P:DNA replication initiation"/>
    <property type="evidence" value="ECO:0007669"/>
    <property type="project" value="TreeGrafter"/>
</dbReference>
<reference evidence="13" key="1">
    <citation type="submission" date="2016-11" db="UniProtKB">
        <authorList>
            <consortium name="WormBaseParasite"/>
        </authorList>
    </citation>
    <scope>IDENTIFICATION</scope>
</reference>
<evidence type="ECO:0000313" key="11">
    <source>
        <dbReference type="Proteomes" id="UP000095284"/>
    </source>
</evidence>
<evidence type="ECO:0000256" key="1">
    <source>
        <dbReference type="ARBA" id="ARBA00001966"/>
    </source>
</evidence>
<evidence type="ECO:0000256" key="3">
    <source>
        <dbReference type="ARBA" id="ARBA00022515"/>
    </source>
</evidence>
<dbReference type="Proteomes" id="UP000095284">
    <property type="component" value="Unplaced"/>
</dbReference>
<keyword evidence="3" id="KW-0639">Primosome</keyword>
<keyword evidence="12" id="KW-1185">Reference proteome</keyword>